<organism evidence="1 2">
    <name type="scientific">Xylaria curta</name>
    <dbReference type="NCBI Taxonomy" id="42375"/>
    <lineage>
        <taxon>Eukaryota</taxon>
        <taxon>Fungi</taxon>
        <taxon>Dikarya</taxon>
        <taxon>Ascomycota</taxon>
        <taxon>Pezizomycotina</taxon>
        <taxon>Sordariomycetes</taxon>
        <taxon>Xylariomycetidae</taxon>
        <taxon>Xylariales</taxon>
        <taxon>Xylariaceae</taxon>
        <taxon>Xylaria</taxon>
    </lineage>
</organism>
<dbReference type="EMBL" id="JAPDGR010001698">
    <property type="protein sequence ID" value="KAJ2980318.1"/>
    <property type="molecule type" value="Genomic_DNA"/>
</dbReference>
<reference evidence="1" key="1">
    <citation type="submission" date="2022-10" db="EMBL/GenBank/DDBJ databases">
        <title>Genome Sequence of Xylaria curta.</title>
        <authorList>
            <person name="Buettner E."/>
        </authorList>
    </citation>
    <scope>NUCLEOTIDE SEQUENCE</scope>
    <source>
        <strain evidence="1">Babe10</strain>
    </source>
</reference>
<protein>
    <submittedName>
        <fullName evidence="1">Uncharacterized protein</fullName>
    </submittedName>
</protein>
<keyword evidence="2" id="KW-1185">Reference proteome</keyword>
<accession>A0ACC1NNC6</accession>
<gene>
    <name evidence="1" type="ORF">NUW58_g6975</name>
</gene>
<sequence>MKFLATIISASLFAIGVSAQQAVVNNDCNSTIYVQSFPYDGSAAGPLTPLPAGGRFAEDFRQSGSTIKIAKNRALSSPLFFGYSFSSNPDYAYYEFSTEWGNPFADSHNILTPGEGCDLFDCAAGQADCYSTPANKKVVPFLSNGIPSLFHRRRGSRGSGGDGNYRPKGSNNSENAHDGINGTRALDLDGYTNAANMTVESCVLFCMDRGYPMAGAENGQACYCGDKVNEKFSTVDNSECSTPCAGDSSEPCGAKDRLSVYVGPAGEPTPLRPIDGWAYKGCFSEGNGGHILVHEASVPGGSAAMTNELCTASCKDAGYSLAGTKNAGDCYCGNEYSNAGAQVRNGCIQPCNGDASQVCGGANRLSIWSLIGSGANPTATAFTDSPGPISPPLGSVPELPGTWAYRGCYTEGVNGRAFINRQEDSNNLTIQSCVSTCIAAGYSVAGLEYASQCFCDNFLRNGANLTDAADCSMSCTGDASQKCGAGNRLSVFSNDTLVVYQPPTALTDNLPGSWEYYGCVIDTLNPRLLPWMSIDLQNTTIEACIAGCSRFGYSAGGVEYGYQCFCGDIKTVTKSAESDCNIACPGDPHHLCGGGQRLSYYQWAGAPLTTWTYAQGAAAGSYDFIMSAPLLPLISVVGINEKVVFVEKHGTQVYDNSSGSFEFDPTLAPQYGTAFRELKLKTDVFCSASLVLPDKAGRQINVGGWSADSLYGVRLFTPELGLGKNGTHDWEEDVSKLALLDARWYPTAMTLSNGSILVMGGEDGSDGPMVPSCEILPRPAGVTKSTYLDYVKNVEKINSYPFMAVLPSGDIFFAQYNEARLISQTDFSTTRMLPKMPGAVNNPDSGRNYPLQGTMSLLPQSAPYTDPLTVLICGGTTDGVNLGLDNCIFIQPEVPGAQWIIERMVSITLST</sequence>
<evidence type="ECO:0000313" key="1">
    <source>
        <dbReference type="EMBL" id="KAJ2980318.1"/>
    </source>
</evidence>
<comment type="caution">
    <text evidence="1">The sequence shown here is derived from an EMBL/GenBank/DDBJ whole genome shotgun (WGS) entry which is preliminary data.</text>
</comment>
<proteinExistence type="predicted"/>
<evidence type="ECO:0000313" key="2">
    <source>
        <dbReference type="Proteomes" id="UP001143856"/>
    </source>
</evidence>
<name>A0ACC1NNC6_9PEZI</name>
<dbReference type="Proteomes" id="UP001143856">
    <property type="component" value="Unassembled WGS sequence"/>
</dbReference>